<reference evidence="1" key="1">
    <citation type="submission" date="2020-08" db="EMBL/GenBank/DDBJ databases">
        <title>Multicomponent nature underlies the extraordinary mechanical properties of spider dragline silk.</title>
        <authorList>
            <person name="Kono N."/>
            <person name="Nakamura H."/>
            <person name="Mori M."/>
            <person name="Yoshida Y."/>
            <person name="Ohtoshi R."/>
            <person name="Malay A.D."/>
            <person name="Moran D.A.P."/>
            <person name="Tomita M."/>
            <person name="Numata K."/>
            <person name="Arakawa K."/>
        </authorList>
    </citation>
    <scope>NUCLEOTIDE SEQUENCE</scope>
</reference>
<gene>
    <name evidence="1" type="ORF">NPIL_101951</name>
</gene>
<protein>
    <submittedName>
        <fullName evidence="1">Uncharacterized protein</fullName>
    </submittedName>
</protein>
<evidence type="ECO:0000313" key="2">
    <source>
        <dbReference type="Proteomes" id="UP000887013"/>
    </source>
</evidence>
<name>A0A8X6U0Q7_NEPPI</name>
<keyword evidence="2" id="KW-1185">Reference proteome</keyword>
<accession>A0A8X6U0Q7</accession>
<comment type="caution">
    <text evidence="1">The sequence shown here is derived from an EMBL/GenBank/DDBJ whole genome shotgun (WGS) entry which is preliminary data.</text>
</comment>
<organism evidence="1 2">
    <name type="scientific">Nephila pilipes</name>
    <name type="common">Giant wood spider</name>
    <name type="synonym">Nephila maculata</name>
    <dbReference type="NCBI Taxonomy" id="299642"/>
    <lineage>
        <taxon>Eukaryota</taxon>
        <taxon>Metazoa</taxon>
        <taxon>Ecdysozoa</taxon>
        <taxon>Arthropoda</taxon>
        <taxon>Chelicerata</taxon>
        <taxon>Arachnida</taxon>
        <taxon>Araneae</taxon>
        <taxon>Araneomorphae</taxon>
        <taxon>Entelegynae</taxon>
        <taxon>Araneoidea</taxon>
        <taxon>Nephilidae</taxon>
        <taxon>Nephila</taxon>
    </lineage>
</organism>
<sequence length="69" mass="8128">MKDRFSLNEELITRIRQHIEKELSSGHVAELILQIDDIPEWQPIFWNSNDINDYPVSLEAIRALQIPDI</sequence>
<dbReference type="EMBL" id="BMAW01114779">
    <property type="protein sequence ID" value="GFT63325.1"/>
    <property type="molecule type" value="Genomic_DNA"/>
</dbReference>
<dbReference type="AlphaFoldDB" id="A0A8X6U0Q7"/>
<dbReference type="OrthoDB" id="10253869at2759"/>
<proteinExistence type="predicted"/>
<dbReference type="Proteomes" id="UP000887013">
    <property type="component" value="Unassembled WGS sequence"/>
</dbReference>
<evidence type="ECO:0000313" key="1">
    <source>
        <dbReference type="EMBL" id="GFT63325.1"/>
    </source>
</evidence>